<dbReference type="EMBL" id="KV722330">
    <property type="protein sequence ID" value="OCH96673.1"/>
    <property type="molecule type" value="Genomic_DNA"/>
</dbReference>
<evidence type="ECO:0000256" key="2">
    <source>
        <dbReference type="ARBA" id="ARBA00022737"/>
    </source>
</evidence>
<dbReference type="PANTHER" id="PTHR12547:SF18">
    <property type="entry name" value="PROTEIN TIS11"/>
    <property type="match status" value="1"/>
</dbReference>
<feature type="compositionally biased region" description="Polar residues" evidence="6">
    <location>
        <begin position="65"/>
        <end position="97"/>
    </location>
</feature>
<feature type="region of interest" description="Disordered" evidence="6">
    <location>
        <begin position="425"/>
        <end position="459"/>
    </location>
</feature>
<dbReference type="SUPFAM" id="SSF90229">
    <property type="entry name" value="CCCH zinc finger"/>
    <property type="match status" value="2"/>
</dbReference>
<dbReference type="SMART" id="SM00356">
    <property type="entry name" value="ZnF_C3H1"/>
    <property type="match status" value="2"/>
</dbReference>
<sequence length="782" mass="82602">MLSATMASRRPLSGGLSKADLSEHSTLAPPNGGARWRSNGTGQFVDSVSTEWELSEELVKLQIGASSNDSDAQIRTPPQSKAATTAVVQMHENSPLETASEDSLDSNSSRAMEQPNPPSHSRGSSGDTSVSHVSAMSSSSQTLRATTFAPLKVGAVGESRNRPHSYSGGLSSSDLTRLQQAGSPSGTRGDSWSPNVTPEKPSQAEQPTYPSLMSQQANIRPQEYQQSAGQRPDEFQVDYQAQQRQFNPLPQGSGNTPPTFVSGRPSNIATSIPYRQPPRAFNPSMQVPPVMPSPPSFGYPAPLHPAGMPINNTQQQLYEMMLPTPPLENPAMARLQQQHGVFSRNHQHSASDPAPLRDPAAMALLNSNMQAFAASQMYGAALPPPGALGMFAGQFYPGAPQDAFASQELAAAQMMARLQTQYTGPFGSPVPGQALPSPGNGGPGSPTQTLNGTGPSANNRKLGLYKTELCRSWEEKGSCRYGTKCQFAHGEDELRKVQRHPKYKTEICRTFWVSGSCPYGKRCCFIHTELPASGAPPGADGAPPPPTNPDGRARSASTNSDPNEPSSSLLARISAKRNQEGVLNSGSGSVSTTPPSNGLQVNSSRPSSLRLDTSVLDGGAVSKQNKSAYPTFAPHGILLPSGEEVTARSPGPVTAGPDFGRHASSRMDIVGSQRMGKASVNPNVRHSFNGSDIQLDFNATTPTAANTSSQYGLSSPEQQKGSARINGHVRSGSAGNWGSATSGGRLTAYPLSSIPDGELKASYPWAEYSAGGSRLATEKNWA</sequence>
<feature type="region of interest" description="Disordered" evidence="6">
    <location>
        <begin position="65"/>
        <end position="141"/>
    </location>
</feature>
<feature type="domain" description="C3H1-type" evidence="7">
    <location>
        <begin position="464"/>
        <end position="492"/>
    </location>
</feature>
<evidence type="ECO:0000256" key="5">
    <source>
        <dbReference type="PROSITE-ProRule" id="PRU00723"/>
    </source>
</evidence>
<dbReference type="GO" id="GO:0003729">
    <property type="term" value="F:mRNA binding"/>
    <property type="evidence" value="ECO:0007669"/>
    <property type="project" value="InterPro"/>
</dbReference>
<dbReference type="PROSITE" id="PS50103">
    <property type="entry name" value="ZF_C3H1"/>
    <property type="match status" value="2"/>
</dbReference>
<feature type="compositionally biased region" description="Low complexity" evidence="6">
    <location>
        <begin position="584"/>
        <end position="597"/>
    </location>
</feature>
<dbReference type="FunFam" id="4.10.1000.10:FF:000002">
    <property type="entry name" value="Zinc finger protein 36, C3H1 type-like 1"/>
    <property type="match status" value="1"/>
</dbReference>
<dbReference type="Proteomes" id="UP000250043">
    <property type="component" value="Unassembled WGS sequence"/>
</dbReference>
<keyword evidence="9" id="KW-1185">Reference proteome</keyword>
<dbReference type="InterPro" id="IPR045877">
    <property type="entry name" value="ZFP36-like"/>
</dbReference>
<evidence type="ECO:0000256" key="1">
    <source>
        <dbReference type="ARBA" id="ARBA00022723"/>
    </source>
</evidence>
<dbReference type="GO" id="GO:0008270">
    <property type="term" value="F:zinc ion binding"/>
    <property type="evidence" value="ECO:0007669"/>
    <property type="project" value="UniProtKB-KW"/>
</dbReference>
<keyword evidence="1 5" id="KW-0479">Metal-binding</keyword>
<evidence type="ECO:0000313" key="8">
    <source>
        <dbReference type="EMBL" id="OCH96673.1"/>
    </source>
</evidence>
<feature type="compositionally biased region" description="Polar residues" evidence="6">
    <location>
        <begin position="598"/>
        <end position="610"/>
    </location>
</feature>
<evidence type="ECO:0000256" key="6">
    <source>
        <dbReference type="SAM" id="MobiDB-lite"/>
    </source>
</evidence>
<accession>A0A8E2DVK0</accession>
<dbReference type="Gene3D" id="4.10.1000.10">
    <property type="entry name" value="Zinc finger, CCCH-type"/>
    <property type="match status" value="2"/>
</dbReference>
<feature type="compositionally biased region" description="Polar residues" evidence="6">
    <location>
        <begin position="555"/>
        <end position="569"/>
    </location>
</feature>
<proteinExistence type="predicted"/>
<feature type="compositionally biased region" description="Polar residues" evidence="6">
    <location>
        <begin position="733"/>
        <end position="744"/>
    </location>
</feature>
<keyword evidence="2" id="KW-0677">Repeat</keyword>
<feature type="compositionally biased region" description="Polar residues" evidence="6">
    <location>
        <begin position="708"/>
        <end position="721"/>
    </location>
</feature>
<reference evidence="8 9" key="1">
    <citation type="submission" date="2016-07" db="EMBL/GenBank/DDBJ databases">
        <title>Draft genome of the white-rot fungus Obba rivulosa 3A-2.</title>
        <authorList>
            <consortium name="DOE Joint Genome Institute"/>
            <person name="Miettinen O."/>
            <person name="Riley R."/>
            <person name="Acob R."/>
            <person name="Barry K."/>
            <person name="Cullen D."/>
            <person name="De Vries R."/>
            <person name="Hainaut M."/>
            <person name="Hatakka A."/>
            <person name="Henrissat B."/>
            <person name="Hilden K."/>
            <person name="Kuo R."/>
            <person name="Labutti K."/>
            <person name="Lipzen A."/>
            <person name="Makela M.R."/>
            <person name="Sandor L."/>
            <person name="Spatafora J.W."/>
            <person name="Grigoriev I.V."/>
            <person name="Hibbett D.S."/>
        </authorList>
    </citation>
    <scope>NUCLEOTIDE SEQUENCE [LARGE SCALE GENOMIC DNA]</scope>
    <source>
        <strain evidence="8 9">3A-2</strain>
    </source>
</reference>
<dbReference type="PANTHER" id="PTHR12547">
    <property type="entry name" value="CCCH ZINC FINGER/TIS11-RELATED"/>
    <property type="match status" value="1"/>
</dbReference>
<keyword evidence="3 5" id="KW-0863">Zinc-finger</keyword>
<feature type="compositionally biased region" description="Polar residues" evidence="6">
    <location>
        <begin position="119"/>
        <end position="128"/>
    </location>
</feature>
<evidence type="ECO:0000259" key="7">
    <source>
        <dbReference type="PROSITE" id="PS50103"/>
    </source>
</evidence>
<feature type="compositionally biased region" description="Low complexity" evidence="6">
    <location>
        <begin position="129"/>
        <end position="140"/>
    </location>
</feature>
<dbReference type="Pfam" id="PF00642">
    <property type="entry name" value="zf-CCCH"/>
    <property type="match status" value="2"/>
</dbReference>
<feature type="region of interest" description="Disordered" evidence="6">
    <location>
        <begin position="535"/>
        <end position="610"/>
    </location>
</feature>
<dbReference type="InterPro" id="IPR000571">
    <property type="entry name" value="Znf_CCCH"/>
</dbReference>
<name>A0A8E2DVK0_9APHY</name>
<feature type="compositionally biased region" description="Polar residues" evidence="6">
    <location>
        <begin position="447"/>
        <end position="459"/>
    </location>
</feature>
<feature type="region of interest" description="Disordered" evidence="6">
    <location>
        <begin position="702"/>
        <end position="751"/>
    </location>
</feature>
<feature type="compositionally biased region" description="Polar residues" evidence="6">
    <location>
        <begin position="168"/>
        <end position="196"/>
    </location>
</feature>
<evidence type="ECO:0000256" key="3">
    <source>
        <dbReference type="ARBA" id="ARBA00022771"/>
    </source>
</evidence>
<evidence type="ECO:0000256" key="4">
    <source>
        <dbReference type="ARBA" id="ARBA00022833"/>
    </source>
</evidence>
<evidence type="ECO:0000313" key="9">
    <source>
        <dbReference type="Proteomes" id="UP000250043"/>
    </source>
</evidence>
<feature type="region of interest" description="Disordered" evidence="6">
    <location>
        <begin position="154"/>
        <end position="209"/>
    </location>
</feature>
<protein>
    <recommendedName>
        <fullName evidence="7">C3H1-type domain-containing protein</fullName>
    </recommendedName>
</protein>
<organism evidence="8 9">
    <name type="scientific">Obba rivulosa</name>
    <dbReference type="NCBI Taxonomy" id="1052685"/>
    <lineage>
        <taxon>Eukaryota</taxon>
        <taxon>Fungi</taxon>
        <taxon>Dikarya</taxon>
        <taxon>Basidiomycota</taxon>
        <taxon>Agaricomycotina</taxon>
        <taxon>Agaricomycetes</taxon>
        <taxon>Polyporales</taxon>
        <taxon>Gelatoporiaceae</taxon>
        <taxon>Obba</taxon>
    </lineage>
</organism>
<dbReference type="OrthoDB" id="410307at2759"/>
<feature type="domain" description="C3H1-type" evidence="7">
    <location>
        <begin position="502"/>
        <end position="530"/>
    </location>
</feature>
<keyword evidence="4 5" id="KW-0862">Zinc</keyword>
<feature type="region of interest" description="Disordered" evidence="6">
    <location>
        <begin position="1"/>
        <end position="42"/>
    </location>
</feature>
<feature type="region of interest" description="Disordered" evidence="6">
    <location>
        <begin position="246"/>
        <end position="270"/>
    </location>
</feature>
<feature type="zinc finger region" description="C3H1-type" evidence="5">
    <location>
        <begin position="464"/>
        <end position="492"/>
    </location>
</feature>
<gene>
    <name evidence="8" type="ORF">OBBRIDRAFT_16773</name>
</gene>
<dbReference type="InterPro" id="IPR036855">
    <property type="entry name" value="Znf_CCCH_sf"/>
</dbReference>
<feature type="zinc finger region" description="C3H1-type" evidence="5">
    <location>
        <begin position="502"/>
        <end position="530"/>
    </location>
</feature>
<dbReference type="AlphaFoldDB" id="A0A8E2DVK0"/>
<dbReference type="FunFam" id="4.10.1000.10:FF:000001">
    <property type="entry name" value="zinc finger CCCH domain-containing protein 15-like"/>
    <property type="match status" value="1"/>
</dbReference>